<dbReference type="PANTHER" id="PTHR47027">
    <property type="entry name" value="REVERSE TRANSCRIPTASE DOMAIN-CONTAINING PROTEIN"/>
    <property type="match status" value="1"/>
</dbReference>
<sequence>MTINNVSAKIIVMNKAYYGATTTRVLARNNLSKPLNIRSGVRQGCILLPILLSYDSDFILEKAMHGEDGVELASRRQLNDLDQADNIAMLVSKFSDLQCMASRVSEVPKWNALVINAGKTTVFSSYISGQEKTLLENNGFHPEKVYKVKHLEARLILNGQSKDEIFSRIYAACRFFNHRKCI</sequence>
<protein>
    <recommendedName>
        <fullName evidence="2">Reverse transcriptase domain-containing protein</fullName>
    </recommendedName>
</protein>
<dbReference type="PANTHER" id="PTHR47027:SF20">
    <property type="entry name" value="REVERSE TRANSCRIPTASE-LIKE PROTEIN WITH RNA-DIRECTED DNA POLYMERASE DOMAIN"/>
    <property type="match status" value="1"/>
</dbReference>
<organism evidence="1">
    <name type="scientific">Schistocephalus solidus</name>
    <name type="common">Tapeworm</name>
    <dbReference type="NCBI Taxonomy" id="70667"/>
    <lineage>
        <taxon>Eukaryota</taxon>
        <taxon>Metazoa</taxon>
        <taxon>Spiralia</taxon>
        <taxon>Lophotrochozoa</taxon>
        <taxon>Platyhelminthes</taxon>
        <taxon>Cestoda</taxon>
        <taxon>Eucestoda</taxon>
        <taxon>Diphyllobothriidea</taxon>
        <taxon>Diphyllobothriidae</taxon>
        <taxon>Schistocephalus</taxon>
    </lineage>
</organism>
<gene>
    <name evidence="1" type="ORF">TR161668</name>
</gene>
<accession>A0A0X3PKZ8</accession>
<evidence type="ECO:0008006" key="2">
    <source>
        <dbReference type="Google" id="ProtNLM"/>
    </source>
</evidence>
<dbReference type="EMBL" id="GEEE01016440">
    <property type="protein sequence ID" value="JAP46785.1"/>
    <property type="molecule type" value="Transcribed_RNA"/>
</dbReference>
<dbReference type="EMBL" id="GEEE01010816">
    <property type="protein sequence ID" value="JAP52409.1"/>
    <property type="molecule type" value="Transcribed_RNA"/>
</dbReference>
<proteinExistence type="predicted"/>
<name>A0A0X3PKZ8_SCHSO</name>
<dbReference type="EMBL" id="GEEE01013539">
    <property type="protein sequence ID" value="JAP49686.1"/>
    <property type="molecule type" value="Transcribed_RNA"/>
</dbReference>
<dbReference type="AlphaFoldDB" id="A0A0X3PKZ8"/>
<evidence type="ECO:0000313" key="1">
    <source>
        <dbReference type="EMBL" id="JAP52409.1"/>
    </source>
</evidence>
<reference evidence="1" key="1">
    <citation type="submission" date="2016-01" db="EMBL/GenBank/DDBJ databases">
        <title>Reference transcriptome for the parasite Schistocephalus solidus: insights into the molecular evolution of parasitism.</title>
        <authorList>
            <person name="Hebert F.O."/>
            <person name="Grambauer S."/>
            <person name="Barber I."/>
            <person name="Landry C.R."/>
            <person name="Aubin-Horth N."/>
        </authorList>
    </citation>
    <scope>NUCLEOTIDE SEQUENCE</scope>
</reference>